<dbReference type="RefSeq" id="WP_005009324.1">
    <property type="nucleotide sequence ID" value="NZ_HG422173.1"/>
</dbReference>
<dbReference type="Proteomes" id="UP000011704">
    <property type="component" value="Unassembled WGS sequence"/>
</dbReference>
<proteinExistence type="predicted"/>
<keyword evidence="5" id="KW-1185">Reference proteome</keyword>
<feature type="chain" id="PRO_5004019496" description="DUF4124 domain-containing protein" evidence="2">
    <location>
        <begin position="30"/>
        <end position="296"/>
    </location>
</feature>
<gene>
    <name evidence="4" type="ORF">NITGR_550035</name>
</gene>
<name>M1YZW3_NITG3</name>
<feature type="compositionally biased region" description="Basic and acidic residues" evidence="1">
    <location>
        <begin position="93"/>
        <end position="110"/>
    </location>
</feature>
<keyword evidence="2" id="KW-0732">Signal</keyword>
<protein>
    <recommendedName>
        <fullName evidence="3">DUF4124 domain-containing protein</fullName>
    </recommendedName>
</protein>
<evidence type="ECO:0000256" key="1">
    <source>
        <dbReference type="SAM" id="MobiDB-lite"/>
    </source>
</evidence>
<feature type="region of interest" description="Disordered" evidence="1">
    <location>
        <begin position="80"/>
        <end position="119"/>
    </location>
</feature>
<evidence type="ECO:0000313" key="5">
    <source>
        <dbReference type="Proteomes" id="UP000011704"/>
    </source>
</evidence>
<feature type="region of interest" description="Disordered" evidence="1">
    <location>
        <begin position="263"/>
        <end position="296"/>
    </location>
</feature>
<reference evidence="4 5" key="1">
    <citation type="journal article" date="2013" name="Front. Microbiol.">
        <title>The genome of Nitrospina gracilis illuminates the metabolism and evolution of the major marine nitrite oxidizer.</title>
        <authorList>
            <person name="Luecker S."/>
            <person name="Nowka B."/>
            <person name="Rattei T."/>
            <person name="Spieck E."/>
            <person name="and Daims H."/>
        </authorList>
    </citation>
    <scope>NUCLEOTIDE SEQUENCE [LARGE SCALE GENOMIC DNA]</scope>
    <source>
        <strain evidence="4 5">3/211</strain>
    </source>
</reference>
<sequence length="296" mass="32720">MRKTIVNCFKKSVLLGAGVLAFVPAPAEAEVFRWIDDAGMVHYSDYRSSIPVQYRDQVKGKVPPPVDQFAQEGIQQAKLTTGGEGQSLATGEGTKKEGAGKEGEGGKEGGGEGEEAGPSIDPELAKLLVETRDYLAHENAVYRRWIRAAKFDKEEGRFFVMLVHKHLPRKEELIKKIEITEAAKSVPVLNTVKFHLADEAAADKETKVGGKDYLERLADMERRLKSALMAKDEFVETLSKELEKAKVDEKLVAEMQKVIEEEEEIAKQTRPSSIKVEEVGKKKPKPTGQVPPPPGQ</sequence>
<dbReference type="EMBL" id="CAQJ01000061">
    <property type="protein sequence ID" value="CCQ91033.1"/>
    <property type="molecule type" value="Genomic_DNA"/>
</dbReference>
<evidence type="ECO:0000256" key="2">
    <source>
        <dbReference type="SAM" id="SignalP"/>
    </source>
</evidence>
<evidence type="ECO:0000313" key="4">
    <source>
        <dbReference type="EMBL" id="CCQ91033.1"/>
    </source>
</evidence>
<dbReference type="AlphaFoldDB" id="M1YZW3"/>
<comment type="caution">
    <text evidence="4">The sequence shown here is derived from an EMBL/GenBank/DDBJ whole genome shotgun (WGS) entry which is preliminary data.</text>
</comment>
<dbReference type="Pfam" id="PF13511">
    <property type="entry name" value="DUF4124"/>
    <property type="match status" value="1"/>
</dbReference>
<evidence type="ECO:0000259" key="3">
    <source>
        <dbReference type="Pfam" id="PF13511"/>
    </source>
</evidence>
<dbReference type="InterPro" id="IPR025392">
    <property type="entry name" value="DUF4124"/>
</dbReference>
<organism evidence="4 5">
    <name type="scientific">Nitrospina gracilis (strain 3/211)</name>
    <dbReference type="NCBI Taxonomy" id="1266370"/>
    <lineage>
        <taxon>Bacteria</taxon>
        <taxon>Pseudomonadati</taxon>
        <taxon>Nitrospinota/Tectimicrobiota group</taxon>
        <taxon>Nitrospinota</taxon>
        <taxon>Nitrospinia</taxon>
        <taxon>Nitrospinales</taxon>
        <taxon>Nitrospinaceae</taxon>
        <taxon>Nitrospina</taxon>
    </lineage>
</organism>
<dbReference type="InParanoid" id="M1YZW3"/>
<feature type="domain" description="DUF4124" evidence="3">
    <location>
        <begin position="20"/>
        <end position="68"/>
    </location>
</feature>
<dbReference type="STRING" id="1266370.NITGR_550035"/>
<dbReference type="HOGENOM" id="CLU_939508_0_0_0"/>
<feature type="signal peptide" evidence="2">
    <location>
        <begin position="1"/>
        <end position="29"/>
    </location>
</feature>
<accession>M1YZW3</accession>